<gene>
    <name evidence="1" type="ORF">LCGC14_2860270</name>
</gene>
<organism evidence="1">
    <name type="scientific">marine sediment metagenome</name>
    <dbReference type="NCBI Taxonomy" id="412755"/>
    <lineage>
        <taxon>unclassified sequences</taxon>
        <taxon>metagenomes</taxon>
        <taxon>ecological metagenomes</taxon>
    </lineage>
</organism>
<dbReference type="EMBL" id="LAZR01055261">
    <property type="protein sequence ID" value="KKK76776.1"/>
    <property type="molecule type" value="Genomic_DNA"/>
</dbReference>
<name>A0A0F9AWX5_9ZZZZ</name>
<reference evidence="1" key="1">
    <citation type="journal article" date="2015" name="Nature">
        <title>Complex archaea that bridge the gap between prokaryotes and eukaryotes.</title>
        <authorList>
            <person name="Spang A."/>
            <person name="Saw J.H."/>
            <person name="Jorgensen S.L."/>
            <person name="Zaremba-Niedzwiedzka K."/>
            <person name="Martijn J."/>
            <person name="Lind A.E."/>
            <person name="van Eijk R."/>
            <person name="Schleper C."/>
            <person name="Guy L."/>
            <person name="Ettema T.J."/>
        </authorList>
    </citation>
    <scope>NUCLEOTIDE SEQUENCE</scope>
</reference>
<evidence type="ECO:0000313" key="1">
    <source>
        <dbReference type="EMBL" id="KKK76776.1"/>
    </source>
</evidence>
<sequence length="128" mass="15419">MTKEEYSKEFLAFWWKYPPRWIKSSGRYSHVGKDLAWKQWRKLSVKTQQYIWSILPVYVKSIPPTIIPDAWRWLRDKKWLDYEPAEVKPLPQRPVQPEIVPVSAEKKAELAKNLPKTMQKRLKIRGEK</sequence>
<comment type="caution">
    <text evidence="1">The sequence shown here is derived from an EMBL/GenBank/DDBJ whole genome shotgun (WGS) entry which is preliminary data.</text>
</comment>
<protein>
    <submittedName>
        <fullName evidence="1">Uncharacterized protein</fullName>
    </submittedName>
</protein>
<proteinExistence type="predicted"/>
<dbReference type="AlphaFoldDB" id="A0A0F9AWX5"/>
<accession>A0A0F9AWX5</accession>